<organism evidence="6 7">
    <name type="scientific">Dactylonectria macrodidyma</name>
    <dbReference type="NCBI Taxonomy" id="307937"/>
    <lineage>
        <taxon>Eukaryota</taxon>
        <taxon>Fungi</taxon>
        <taxon>Dikarya</taxon>
        <taxon>Ascomycota</taxon>
        <taxon>Pezizomycotina</taxon>
        <taxon>Sordariomycetes</taxon>
        <taxon>Hypocreomycetidae</taxon>
        <taxon>Hypocreales</taxon>
        <taxon>Nectriaceae</taxon>
        <taxon>Dactylonectria</taxon>
    </lineage>
</organism>
<evidence type="ECO:0000256" key="2">
    <source>
        <dbReference type="ARBA" id="ARBA00022679"/>
    </source>
</evidence>
<keyword evidence="3 6" id="KW-0012">Acyltransferase</keyword>
<dbReference type="CDD" id="cd07990">
    <property type="entry name" value="LPLAT_LCLAT1-like"/>
    <property type="match status" value="1"/>
</dbReference>
<keyword evidence="4" id="KW-0472">Membrane</keyword>
<evidence type="ECO:0000259" key="5">
    <source>
        <dbReference type="SMART" id="SM00563"/>
    </source>
</evidence>
<dbReference type="InterPro" id="IPR002123">
    <property type="entry name" value="Plipid/glycerol_acylTrfase"/>
</dbReference>
<sequence>MATDSIPGPDLSVGLTITNEKLDTARNTPKDYHPSGKQGYGLFMQIVRGATFGIYFTSVCLIIHFTQIIGGPLYFVNREWFYAYMAMTKRSFALTIAVMTRIWGPTPIRISGDETVCGQIKATPDGGVQFDFPERIVLIANHQIYTDWLYLWWVAYANSPGTHGHIYIILKESLGRVPLLGWAMRFFGFIFMSRKMATDQPRLAYRLNKLSQRKVDPRGQAYFDPMWLLLFPEGTNLSGNGRRKSAAWAEKNGLKDPEHVMLPRSTGMFFCLNELKATVEYIYDCTVAYEGIPRGKYGEQYFGLNSTYFQGRPPKSVNFYWRRFRISEIPLDDQKAFDLWLREQWYLKDALMEEFMNNGRFPAMAGKVDFVETQVRTRQPWEILQVFSIPGTIFLIWHNIKKSFVSVTTALGL</sequence>
<keyword evidence="7" id="KW-1185">Reference proteome</keyword>
<comment type="caution">
    <text evidence="6">The sequence shown here is derived from an EMBL/GenBank/DDBJ whole genome shotgun (WGS) entry which is preliminary data.</text>
</comment>
<keyword evidence="4" id="KW-1133">Transmembrane helix</keyword>
<reference evidence="6" key="1">
    <citation type="journal article" date="2021" name="Nat. Commun.">
        <title>Genetic determinants of endophytism in the Arabidopsis root mycobiome.</title>
        <authorList>
            <person name="Mesny F."/>
            <person name="Miyauchi S."/>
            <person name="Thiergart T."/>
            <person name="Pickel B."/>
            <person name="Atanasova L."/>
            <person name="Karlsson M."/>
            <person name="Huettel B."/>
            <person name="Barry K.W."/>
            <person name="Haridas S."/>
            <person name="Chen C."/>
            <person name="Bauer D."/>
            <person name="Andreopoulos W."/>
            <person name="Pangilinan J."/>
            <person name="LaButti K."/>
            <person name="Riley R."/>
            <person name="Lipzen A."/>
            <person name="Clum A."/>
            <person name="Drula E."/>
            <person name="Henrissat B."/>
            <person name="Kohler A."/>
            <person name="Grigoriev I.V."/>
            <person name="Martin F.M."/>
            <person name="Hacquard S."/>
        </authorList>
    </citation>
    <scope>NUCLEOTIDE SEQUENCE</scope>
    <source>
        <strain evidence="6">MPI-CAGE-AT-0147</strain>
    </source>
</reference>
<dbReference type="PANTHER" id="PTHR10983">
    <property type="entry name" value="1-ACYLGLYCEROL-3-PHOSPHATE ACYLTRANSFERASE-RELATED"/>
    <property type="match status" value="1"/>
</dbReference>
<evidence type="ECO:0000313" key="7">
    <source>
        <dbReference type="Proteomes" id="UP000738349"/>
    </source>
</evidence>
<dbReference type="PANTHER" id="PTHR10983:SF16">
    <property type="entry name" value="LYSOCARDIOLIPIN ACYLTRANSFERASE 1"/>
    <property type="match status" value="1"/>
</dbReference>
<gene>
    <name evidence="6" type="ORF">EDB81DRAFT_434081</name>
</gene>
<evidence type="ECO:0000256" key="1">
    <source>
        <dbReference type="ARBA" id="ARBA00008655"/>
    </source>
</evidence>
<accession>A0A9P9F5Q2</accession>
<feature type="transmembrane region" description="Helical" evidence="4">
    <location>
        <begin position="52"/>
        <end position="75"/>
    </location>
</feature>
<dbReference type="SUPFAM" id="SSF69593">
    <property type="entry name" value="Glycerol-3-phosphate (1)-acyltransferase"/>
    <property type="match status" value="1"/>
</dbReference>
<dbReference type="Pfam" id="PF01553">
    <property type="entry name" value="Acyltransferase"/>
    <property type="match status" value="1"/>
</dbReference>
<name>A0A9P9F5Q2_9HYPO</name>
<keyword evidence="4" id="KW-0812">Transmembrane</keyword>
<dbReference type="EMBL" id="JAGMUV010000006">
    <property type="protein sequence ID" value="KAH7152790.1"/>
    <property type="molecule type" value="Genomic_DNA"/>
</dbReference>
<dbReference type="Pfam" id="PF16076">
    <property type="entry name" value="Acyltransf_C"/>
    <property type="match status" value="1"/>
</dbReference>
<keyword evidence="2" id="KW-0808">Transferase</keyword>
<protein>
    <submittedName>
        <fullName evidence="6">Acyltransferase-domain-containing protein</fullName>
    </submittedName>
</protein>
<dbReference type="AlphaFoldDB" id="A0A9P9F5Q2"/>
<evidence type="ECO:0000256" key="4">
    <source>
        <dbReference type="SAM" id="Phobius"/>
    </source>
</evidence>
<dbReference type="GO" id="GO:0036149">
    <property type="term" value="P:phosphatidylinositol acyl-chain remodeling"/>
    <property type="evidence" value="ECO:0007669"/>
    <property type="project" value="TreeGrafter"/>
</dbReference>
<dbReference type="OrthoDB" id="189226at2759"/>
<comment type="similarity">
    <text evidence="1">Belongs to the 1-acyl-sn-glycerol-3-phosphate acyltransferase family.</text>
</comment>
<evidence type="ECO:0000313" key="6">
    <source>
        <dbReference type="EMBL" id="KAH7152790.1"/>
    </source>
</evidence>
<dbReference type="GO" id="GO:0005783">
    <property type="term" value="C:endoplasmic reticulum"/>
    <property type="evidence" value="ECO:0007669"/>
    <property type="project" value="TreeGrafter"/>
</dbReference>
<proteinExistence type="inferred from homology"/>
<evidence type="ECO:0000256" key="3">
    <source>
        <dbReference type="ARBA" id="ARBA00023315"/>
    </source>
</evidence>
<dbReference type="SMART" id="SM00563">
    <property type="entry name" value="PlsC"/>
    <property type="match status" value="1"/>
</dbReference>
<dbReference type="GO" id="GO:0016746">
    <property type="term" value="F:acyltransferase activity"/>
    <property type="evidence" value="ECO:0007669"/>
    <property type="project" value="UniProtKB-KW"/>
</dbReference>
<feature type="domain" description="Phospholipid/glycerol acyltransferase" evidence="5">
    <location>
        <begin position="136"/>
        <end position="269"/>
    </location>
</feature>
<dbReference type="InterPro" id="IPR032098">
    <property type="entry name" value="Acyltransf_C"/>
</dbReference>
<dbReference type="Proteomes" id="UP000738349">
    <property type="component" value="Unassembled WGS sequence"/>
</dbReference>